<keyword evidence="5" id="KW-1185">Reference proteome</keyword>
<sequence>MIIKVLGSGCKRCLTLGDNVAAALGNLGMQAEIVKVTDYGEIAAHGVMSTPGLAIDDKVVSVGKVLSPAEIEPLLQAAR</sequence>
<dbReference type="RefSeq" id="WP_091812851.1">
    <property type="nucleotide sequence ID" value="NZ_FOCW01000001.1"/>
</dbReference>
<keyword evidence="2" id="KW-0676">Redox-active center</keyword>
<evidence type="ECO:0000259" key="3">
    <source>
        <dbReference type="Pfam" id="PF13192"/>
    </source>
</evidence>
<dbReference type="PANTHER" id="PTHR36450:SF1">
    <property type="entry name" value="THIOREDOXIN"/>
    <property type="match status" value="1"/>
</dbReference>
<dbReference type="InterPro" id="IPR036249">
    <property type="entry name" value="Thioredoxin-like_sf"/>
</dbReference>
<dbReference type="InterPro" id="IPR012336">
    <property type="entry name" value="Thioredoxin-like_fold"/>
</dbReference>
<reference evidence="4 5" key="1">
    <citation type="submission" date="2016-10" db="EMBL/GenBank/DDBJ databases">
        <authorList>
            <person name="de Groot N.N."/>
        </authorList>
    </citation>
    <scope>NUCLEOTIDE SEQUENCE [LARGE SCALE GENOMIC DNA]</scope>
    <source>
        <strain evidence="4 5">DSM 15123</strain>
    </source>
</reference>
<gene>
    <name evidence="4" type="ORF">SAMN02745977_00170</name>
</gene>
<dbReference type="PIRSF" id="PIRSF037031">
    <property type="entry name" value="Redox_disulphide_2"/>
    <property type="match status" value="1"/>
</dbReference>
<dbReference type="EMBL" id="FOCW01000001">
    <property type="protein sequence ID" value="SEN01834.1"/>
    <property type="molecule type" value="Genomic_DNA"/>
</dbReference>
<dbReference type="OrthoDB" id="9800630at2"/>
<dbReference type="SUPFAM" id="SSF52833">
    <property type="entry name" value="Thioredoxin-like"/>
    <property type="match status" value="1"/>
</dbReference>
<proteinExistence type="predicted"/>
<accession>A0A1H8D506</accession>
<dbReference type="STRING" id="1121117.SAMN02745977_00170"/>
<dbReference type="Pfam" id="PF13192">
    <property type="entry name" value="Thioredoxin_3"/>
    <property type="match status" value="1"/>
</dbReference>
<dbReference type="PANTHER" id="PTHR36450">
    <property type="entry name" value="THIOREDOXIN"/>
    <property type="match status" value="1"/>
</dbReference>
<name>A0A1H8D506_9BURK</name>
<feature type="disulfide bond" description="Redox-active" evidence="2">
    <location>
        <begin position="10"/>
        <end position="13"/>
    </location>
</feature>
<feature type="active site" description="Nucleophile" evidence="1">
    <location>
        <position position="13"/>
    </location>
</feature>
<dbReference type="Gene3D" id="3.40.30.10">
    <property type="entry name" value="Glutaredoxin"/>
    <property type="match status" value="1"/>
</dbReference>
<feature type="domain" description="Thioredoxin-like fold" evidence="3">
    <location>
        <begin position="1"/>
        <end position="75"/>
    </location>
</feature>
<evidence type="ECO:0000313" key="4">
    <source>
        <dbReference type="EMBL" id="SEN01834.1"/>
    </source>
</evidence>
<protein>
    <submittedName>
        <fullName evidence="4">Small redox-active disulfide protein 2</fullName>
    </submittedName>
</protein>
<organism evidence="4 5">
    <name type="scientific">Brachymonas denitrificans DSM 15123</name>
    <dbReference type="NCBI Taxonomy" id="1121117"/>
    <lineage>
        <taxon>Bacteria</taxon>
        <taxon>Pseudomonadati</taxon>
        <taxon>Pseudomonadota</taxon>
        <taxon>Betaproteobacteria</taxon>
        <taxon>Burkholderiales</taxon>
        <taxon>Comamonadaceae</taxon>
        <taxon>Brachymonas</taxon>
    </lineage>
</organism>
<feature type="active site" description="Nucleophile" evidence="1">
    <location>
        <position position="10"/>
    </location>
</feature>
<dbReference type="AlphaFoldDB" id="A0A1H8D506"/>
<evidence type="ECO:0000256" key="2">
    <source>
        <dbReference type="PIRSR" id="PIRSR037031-51"/>
    </source>
</evidence>
<dbReference type="InterPro" id="IPR005243">
    <property type="entry name" value="THIRX-like_proc"/>
</dbReference>
<dbReference type="NCBIfam" id="TIGR00412">
    <property type="entry name" value="redox_disulf_2"/>
    <property type="match status" value="1"/>
</dbReference>
<evidence type="ECO:0000313" key="5">
    <source>
        <dbReference type="Proteomes" id="UP000199531"/>
    </source>
</evidence>
<evidence type="ECO:0000256" key="1">
    <source>
        <dbReference type="PIRSR" id="PIRSR037031-50"/>
    </source>
</evidence>
<keyword evidence="2" id="KW-1015">Disulfide bond</keyword>
<dbReference type="Proteomes" id="UP000199531">
    <property type="component" value="Unassembled WGS sequence"/>
</dbReference>